<dbReference type="GeneID" id="25277971"/>
<dbReference type="PANTHER" id="PTHR47843:SF5">
    <property type="entry name" value="BTB_POZ DOMAIN PROTEIN"/>
    <property type="match status" value="1"/>
</dbReference>
<feature type="non-terminal residue" evidence="2">
    <location>
        <position position="129"/>
    </location>
</feature>
<organism evidence="2 3">
    <name type="scientific">Exophiala aquamarina CBS 119918</name>
    <dbReference type="NCBI Taxonomy" id="1182545"/>
    <lineage>
        <taxon>Eukaryota</taxon>
        <taxon>Fungi</taxon>
        <taxon>Dikarya</taxon>
        <taxon>Ascomycota</taxon>
        <taxon>Pezizomycotina</taxon>
        <taxon>Eurotiomycetes</taxon>
        <taxon>Chaetothyriomycetidae</taxon>
        <taxon>Chaetothyriales</taxon>
        <taxon>Herpotrichiellaceae</taxon>
        <taxon>Exophiala</taxon>
    </lineage>
</organism>
<keyword evidence="3" id="KW-1185">Reference proteome</keyword>
<evidence type="ECO:0000313" key="2">
    <source>
        <dbReference type="EMBL" id="KEF61465.1"/>
    </source>
</evidence>
<dbReference type="RefSeq" id="XP_013264055.1">
    <property type="nucleotide sequence ID" value="XM_013408601.1"/>
</dbReference>
<dbReference type="HOGENOM" id="CLU_1953912_0_0_1"/>
<feature type="region of interest" description="Disordered" evidence="1">
    <location>
        <begin position="1"/>
        <end position="21"/>
    </location>
</feature>
<name>A0A072Q0P8_9EURO</name>
<accession>A0A072Q0P8</accession>
<dbReference type="PANTHER" id="PTHR47843">
    <property type="entry name" value="BTB DOMAIN-CONTAINING PROTEIN-RELATED"/>
    <property type="match status" value="1"/>
</dbReference>
<dbReference type="EMBL" id="AMGV01000002">
    <property type="protein sequence ID" value="KEF61465.1"/>
    <property type="molecule type" value="Genomic_DNA"/>
</dbReference>
<proteinExistence type="predicted"/>
<dbReference type="AlphaFoldDB" id="A0A072Q0P8"/>
<evidence type="ECO:0000313" key="3">
    <source>
        <dbReference type="Proteomes" id="UP000027920"/>
    </source>
</evidence>
<evidence type="ECO:0000256" key="1">
    <source>
        <dbReference type="SAM" id="MobiDB-lite"/>
    </source>
</evidence>
<dbReference type="Proteomes" id="UP000027920">
    <property type="component" value="Unassembled WGS sequence"/>
</dbReference>
<dbReference type="OrthoDB" id="6359816at2759"/>
<dbReference type="VEuPathDB" id="FungiDB:A1O9_03031"/>
<comment type="caution">
    <text evidence="2">The sequence shown here is derived from an EMBL/GenBank/DDBJ whole genome shotgun (WGS) entry which is preliminary data.</text>
</comment>
<sequence>TNEAEAAEVSSGATETRSEQEQPALISNVRVCAIAEKYNITSLKSLAQARFCIWAERNWTHQDFHDIVRDVFQSTPESDRGLRDIIVHSVAKHAQKSCLKTEFYNVIRENGELGLGTLRQVLASHSEDW</sequence>
<protein>
    <submittedName>
        <fullName evidence="2">Uncharacterized protein</fullName>
    </submittedName>
</protein>
<gene>
    <name evidence="2" type="ORF">A1O9_03031</name>
</gene>
<reference evidence="2 3" key="1">
    <citation type="submission" date="2013-03" db="EMBL/GenBank/DDBJ databases">
        <title>The Genome Sequence of Exophiala aquamarina CBS 119918.</title>
        <authorList>
            <consortium name="The Broad Institute Genomics Platform"/>
            <person name="Cuomo C."/>
            <person name="de Hoog S."/>
            <person name="Gorbushina A."/>
            <person name="Walker B."/>
            <person name="Young S.K."/>
            <person name="Zeng Q."/>
            <person name="Gargeya S."/>
            <person name="Fitzgerald M."/>
            <person name="Haas B."/>
            <person name="Abouelleil A."/>
            <person name="Allen A.W."/>
            <person name="Alvarado L."/>
            <person name="Arachchi H.M."/>
            <person name="Berlin A.M."/>
            <person name="Chapman S.B."/>
            <person name="Gainer-Dewar J."/>
            <person name="Goldberg J."/>
            <person name="Griggs A."/>
            <person name="Gujja S."/>
            <person name="Hansen M."/>
            <person name="Howarth C."/>
            <person name="Imamovic A."/>
            <person name="Ireland A."/>
            <person name="Larimer J."/>
            <person name="McCowan C."/>
            <person name="Murphy C."/>
            <person name="Pearson M."/>
            <person name="Poon T.W."/>
            <person name="Priest M."/>
            <person name="Roberts A."/>
            <person name="Saif S."/>
            <person name="Shea T."/>
            <person name="Sisk P."/>
            <person name="Sykes S."/>
            <person name="Wortman J."/>
            <person name="Nusbaum C."/>
            <person name="Birren B."/>
        </authorList>
    </citation>
    <scope>NUCLEOTIDE SEQUENCE [LARGE SCALE GENOMIC DNA]</scope>
    <source>
        <strain evidence="2 3">CBS 119918</strain>
    </source>
</reference>
<feature type="non-terminal residue" evidence="2">
    <location>
        <position position="1"/>
    </location>
</feature>